<accession>A0AAD6TYM9</accession>
<feature type="region of interest" description="Disordered" evidence="1">
    <location>
        <begin position="432"/>
        <end position="462"/>
    </location>
</feature>
<feature type="compositionally biased region" description="Basic and acidic residues" evidence="1">
    <location>
        <begin position="1"/>
        <end position="20"/>
    </location>
</feature>
<dbReference type="AlphaFoldDB" id="A0AAD6TYM9"/>
<protein>
    <recommendedName>
        <fullName evidence="2">HNH nuclease domain-containing protein</fullName>
    </recommendedName>
</protein>
<sequence>MPAQRPIKEKRSSKTKDKTRSKVLGKATISKRERRSKPSTNTVSLLVMIRTDLETEEKKEIILDIPIADARRCCLRDIKYLHFLGSIVVGVREGVVQRLQDEEEGGNWVAVAVTAPFNAGKRYRYCVNGNVPGEEVLQFAVNPATWKEDGSQSGTGNKSPEFSDSVRARDVCCVFTHRYNEGNVRTEALDEAAHIFPYSRGDAWLKLLPEGRGQMEVGERITDIDDIRNGILLLSDIHKAIERGGRAAILKTPNHVLSMDDVPFNRSWELNKTLIKKHHLAYPSDSRRTLQLLRKDGFKHLRHSIHNADAAFTTCWCHAQDESQDEREDEWEDESEDKSEDESEDKSEDKSEGEPLSEMLAQPACQQCQDKLPSEMLLHYMYAIAALRSWGRAKSIESLTENREVPLIPVPVLGPPKTSADREVAIRKLEERRRQNDNDRGEGISRGARRRTGNNAKLSEEEAEDLINGAWAHHPALQESLRREETRLREDIGAWQAG</sequence>
<feature type="compositionally biased region" description="Basic and acidic residues" evidence="1">
    <location>
        <begin position="432"/>
        <end position="443"/>
    </location>
</feature>
<feature type="region of interest" description="Disordered" evidence="1">
    <location>
        <begin position="323"/>
        <end position="359"/>
    </location>
</feature>
<name>A0AAD6TYM9_9AGAR</name>
<evidence type="ECO:0000313" key="3">
    <source>
        <dbReference type="EMBL" id="KAJ7078827.1"/>
    </source>
</evidence>
<dbReference type="EMBL" id="JARJCN010000063">
    <property type="protein sequence ID" value="KAJ7078827.1"/>
    <property type="molecule type" value="Genomic_DNA"/>
</dbReference>
<organism evidence="3 4">
    <name type="scientific">Mycena belliarum</name>
    <dbReference type="NCBI Taxonomy" id="1033014"/>
    <lineage>
        <taxon>Eukaryota</taxon>
        <taxon>Fungi</taxon>
        <taxon>Dikarya</taxon>
        <taxon>Basidiomycota</taxon>
        <taxon>Agaricomycotina</taxon>
        <taxon>Agaricomycetes</taxon>
        <taxon>Agaricomycetidae</taxon>
        <taxon>Agaricales</taxon>
        <taxon>Marasmiineae</taxon>
        <taxon>Mycenaceae</taxon>
        <taxon>Mycena</taxon>
    </lineage>
</organism>
<dbReference type="Pfam" id="PF13391">
    <property type="entry name" value="HNH_2"/>
    <property type="match status" value="1"/>
</dbReference>
<comment type="caution">
    <text evidence="3">The sequence shown here is derived from an EMBL/GenBank/DDBJ whole genome shotgun (WGS) entry which is preliminary data.</text>
</comment>
<feature type="compositionally biased region" description="Acidic residues" evidence="1">
    <location>
        <begin position="323"/>
        <end position="346"/>
    </location>
</feature>
<dbReference type="InterPro" id="IPR003615">
    <property type="entry name" value="HNH_nuc"/>
</dbReference>
<dbReference type="Proteomes" id="UP001222325">
    <property type="component" value="Unassembled WGS sequence"/>
</dbReference>
<feature type="region of interest" description="Disordered" evidence="1">
    <location>
        <begin position="1"/>
        <end position="36"/>
    </location>
</feature>
<reference evidence="3" key="1">
    <citation type="submission" date="2023-03" db="EMBL/GenBank/DDBJ databases">
        <title>Massive genome expansion in bonnet fungi (Mycena s.s.) driven by repeated elements and novel gene families across ecological guilds.</title>
        <authorList>
            <consortium name="Lawrence Berkeley National Laboratory"/>
            <person name="Harder C.B."/>
            <person name="Miyauchi S."/>
            <person name="Viragh M."/>
            <person name="Kuo A."/>
            <person name="Thoen E."/>
            <person name="Andreopoulos B."/>
            <person name="Lu D."/>
            <person name="Skrede I."/>
            <person name="Drula E."/>
            <person name="Henrissat B."/>
            <person name="Morin E."/>
            <person name="Kohler A."/>
            <person name="Barry K."/>
            <person name="LaButti K."/>
            <person name="Morin E."/>
            <person name="Salamov A."/>
            <person name="Lipzen A."/>
            <person name="Mereny Z."/>
            <person name="Hegedus B."/>
            <person name="Baldrian P."/>
            <person name="Stursova M."/>
            <person name="Weitz H."/>
            <person name="Taylor A."/>
            <person name="Grigoriev I.V."/>
            <person name="Nagy L.G."/>
            <person name="Martin F."/>
            <person name="Kauserud H."/>
        </authorList>
    </citation>
    <scope>NUCLEOTIDE SEQUENCE</scope>
    <source>
        <strain evidence="3">CBHHK173m</strain>
    </source>
</reference>
<keyword evidence="4" id="KW-1185">Reference proteome</keyword>
<evidence type="ECO:0000259" key="2">
    <source>
        <dbReference type="Pfam" id="PF13391"/>
    </source>
</evidence>
<feature type="domain" description="HNH nuclease" evidence="2">
    <location>
        <begin position="173"/>
        <end position="244"/>
    </location>
</feature>
<proteinExistence type="predicted"/>
<evidence type="ECO:0000256" key="1">
    <source>
        <dbReference type="SAM" id="MobiDB-lite"/>
    </source>
</evidence>
<gene>
    <name evidence="3" type="ORF">B0H15DRAFT_859383</name>
</gene>
<evidence type="ECO:0000313" key="4">
    <source>
        <dbReference type="Proteomes" id="UP001222325"/>
    </source>
</evidence>